<accession>A0A1G4NT03</accession>
<keyword evidence="2" id="KW-0150">Chloroplast</keyword>
<evidence type="ECO:0000256" key="1">
    <source>
        <dbReference type="SAM" id="Phobius"/>
    </source>
</evidence>
<keyword evidence="1" id="KW-0472">Membrane</keyword>
<proteinExistence type="predicted"/>
<reference evidence="2" key="2">
    <citation type="submission" date="2016-10" db="EMBL/GenBank/DDBJ databases">
        <authorList>
            <person name="de Groot N.N."/>
        </authorList>
    </citation>
    <scope>NUCLEOTIDE SEQUENCE</scope>
    <source>
        <strain evidence="2">JFC0074</strain>
    </source>
</reference>
<dbReference type="AlphaFoldDB" id="A0A1G4NT03"/>
<dbReference type="EMBL" id="LT622865">
    <property type="protein sequence ID" value="SCW21745.1"/>
    <property type="molecule type" value="Genomic_DNA"/>
</dbReference>
<keyword evidence="1" id="KW-1133">Transmembrane helix</keyword>
<keyword evidence="2" id="KW-0934">Plastid</keyword>
<evidence type="ECO:0000313" key="2">
    <source>
        <dbReference type="EMBL" id="SCW21745.1"/>
    </source>
</evidence>
<feature type="transmembrane region" description="Helical" evidence="1">
    <location>
        <begin position="30"/>
        <end position="62"/>
    </location>
</feature>
<organism evidence="2">
    <name type="scientific">Galaxaura rugosa</name>
    <dbReference type="NCBI Taxonomy" id="268570"/>
    <lineage>
        <taxon>Eukaryota</taxon>
        <taxon>Rhodophyta</taxon>
        <taxon>Florideophyceae</taxon>
        <taxon>Nemaliophycidae</taxon>
        <taxon>Nemaliales</taxon>
        <taxon>Galaxauraceae</taxon>
        <taxon>Galaxaura</taxon>
    </lineage>
</organism>
<feature type="transmembrane region" description="Helical" evidence="1">
    <location>
        <begin position="68"/>
        <end position="87"/>
    </location>
</feature>
<name>A0A1G4NT03_9FLOR</name>
<feature type="transmembrane region" description="Helical" evidence="1">
    <location>
        <begin position="147"/>
        <end position="171"/>
    </location>
</feature>
<feature type="transmembrane region" description="Helical" evidence="1">
    <location>
        <begin position="183"/>
        <end position="201"/>
    </location>
</feature>
<dbReference type="GeneID" id="29998899"/>
<gene>
    <name evidence="2" type="primary">ORF_5</name>
    <name evidence="2" type="ORF">JFC0074_108</name>
</gene>
<keyword evidence="1" id="KW-0812">Transmembrane</keyword>
<sequence>MINLQIFNFFPKTIYYPKSWLTRIPLTNKIIFICLYLIILPFSSLEFIICYTFIILASFLILSKNLDIRFLQSTFLYCILFIVINSIDRSDYNTMYTVKYQFKTISLYFSNNSRISRLTMPRLVIYTYNNLVFIKFSNLSIRSFSLLINYFIIYQIIGLTTDLSELLLYNINFFSGSLPKSSFMQNIIFIIFLSYEFIFILETSLSNITLALILKESDNHYFGSNIVRLINLVYCKLIQSIQEEILKFIQIIYIREILIRKQDLWLV</sequence>
<dbReference type="RefSeq" id="YP_009313491.1">
    <property type="nucleotide sequence ID" value="NC_031657.1"/>
</dbReference>
<protein>
    <submittedName>
        <fullName evidence="2">Uncharacterized protein</fullName>
    </submittedName>
</protein>
<geneLocation type="chloroplast" evidence="2"/>
<reference evidence="2" key="1">
    <citation type="submission" date="2016-10" db="EMBL/GenBank/DDBJ databases">
        <title>Chloroplast genomes as a tool to resolve red algal phylogenies: a case study in the Nemaliales.</title>
        <authorList>
            <person name="Costa J.F."/>
            <person name="Lin S.M."/>
            <person name="Macaya E.C."/>
            <person name="Fernandez-Garcia C."/>
            <person name="Verbruggen H."/>
        </authorList>
    </citation>
    <scope>NUCLEOTIDE SEQUENCE</scope>
    <source>
        <strain evidence="2">JFC0074</strain>
    </source>
</reference>